<dbReference type="SUPFAM" id="SSF52540">
    <property type="entry name" value="P-loop containing nucleoside triphosphate hydrolases"/>
    <property type="match status" value="1"/>
</dbReference>
<dbReference type="Proteomes" id="UP001142489">
    <property type="component" value="Unassembled WGS sequence"/>
</dbReference>
<evidence type="ECO:0000313" key="4">
    <source>
        <dbReference type="EMBL" id="KAJ7335479.1"/>
    </source>
</evidence>
<evidence type="ECO:0000259" key="2">
    <source>
        <dbReference type="Pfam" id="PF01926"/>
    </source>
</evidence>
<dbReference type="GO" id="GO:0005525">
    <property type="term" value="F:GTP binding"/>
    <property type="evidence" value="ECO:0007669"/>
    <property type="project" value="InterPro"/>
</dbReference>
<dbReference type="Gene3D" id="3.40.50.300">
    <property type="entry name" value="P-loop containing nucleotide triphosphate hydrolases"/>
    <property type="match status" value="1"/>
</dbReference>
<feature type="region of interest" description="Disordered" evidence="1">
    <location>
        <begin position="94"/>
        <end position="127"/>
    </location>
</feature>
<evidence type="ECO:0000259" key="3">
    <source>
        <dbReference type="Pfam" id="PF21516"/>
    </source>
</evidence>
<feature type="compositionally biased region" description="Basic and acidic residues" evidence="1">
    <location>
        <begin position="16"/>
        <end position="43"/>
    </location>
</feature>
<keyword evidence="5" id="KW-1185">Reference proteome</keyword>
<evidence type="ECO:0000313" key="5">
    <source>
        <dbReference type="Proteomes" id="UP001142489"/>
    </source>
</evidence>
<evidence type="ECO:0008006" key="6">
    <source>
        <dbReference type="Google" id="ProtNLM"/>
    </source>
</evidence>
<feature type="domain" description="NOA1/YqeH-like C-terminal" evidence="3">
    <location>
        <begin position="471"/>
        <end position="571"/>
    </location>
</feature>
<sequence length="623" mass="69276">MQMHTAPAEEAPEPEPGWRREARRQERRERRERERERERERRSGSRAGAAGGADPSVPPSGVPCSGCGAELHCRDAALPGFLPRHKYLSLAGLKEEEEEEGEAGEGVRGRAPGPLEEEEEEEAPPPSPGLVCQRCWFVTHYRRALRVEVSPEEYRRRVSAALLGHRPGPPGRSPPLAPRPPSPPLLLYVADLTDLPDSLLLLPDEWPGRGARVLPGPLRRGWAVVVVVGVHLISARTGYGVEELISKLQSSWKFHGDVYLVGSANTGKSTLFNALLHSDYCLSKASEIISRATVSPWPGTTLNLLKFPIIAPTPYRIFQRRVRLQEDAKKTEDDLSKDEQRELQRLKRHSYLIGVVGRTFKKTQVDDPEFEFDAEALSYGIDEEPSLPRKPPAKKVEFTEAEVKFCNWLYDTPGIIRDGCILNLLNEKEIDLVLATKAIVPRTFLLKPGMTLFLGALGRIDYLQGGQFSWFSVIASNFLPVHITALEKADATYQKHAGEVLLKVPIGGKERMKDFPPLVPHDVVLEGIGDTEAVADIKLSSAGWVAVTAPLGEQIHLKCYTPEGTKLSVRKPPLLPYIVQVKGKRKKRSPAYETKKPSPLVQNLKSRGIPRTLLSLSSVRSYK</sequence>
<dbReference type="EMBL" id="JAPFRF010000004">
    <property type="protein sequence ID" value="KAJ7335479.1"/>
    <property type="molecule type" value="Genomic_DNA"/>
</dbReference>
<dbReference type="AlphaFoldDB" id="A0A9Q0XZ49"/>
<dbReference type="PANTHER" id="PTHR46406:SF1">
    <property type="entry name" value="NITRIC OXIDE-ASSOCIATED PROTEIN 1"/>
    <property type="match status" value="1"/>
</dbReference>
<dbReference type="InterPro" id="IPR052807">
    <property type="entry name" value="Mito_transl_resp_regulator"/>
</dbReference>
<dbReference type="PANTHER" id="PTHR46406">
    <property type="entry name" value="NITRIC OXIDE-ASSOCIATED PROTEIN 1"/>
    <property type="match status" value="1"/>
</dbReference>
<feature type="domain" description="G" evidence="2">
    <location>
        <begin position="258"/>
        <end position="309"/>
    </location>
</feature>
<dbReference type="Pfam" id="PF01926">
    <property type="entry name" value="MMR_HSR1"/>
    <property type="match status" value="1"/>
</dbReference>
<protein>
    <recommendedName>
        <fullName evidence="6">Nitric oxide associated 1</fullName>
    </recommendedName>
</protein>
<evidence type="ECO:0000256" key="1">
    <source>
        <dbReference type="SAM" id="MobiDB-lite"/>
    </source>
</evidence>
<comment type="caution">
    <text evidence="4">The sequence shown here is derived from an EMBL/GenBank/DDBJ whole genome shotgun (WGS) entry which is preliminary data.</text>
</comment>
<dbReference type="Pfam" id="PF21516">
    <property type="entry name" value="YqeH-like_C"/>
    <property type="match status" value="1"/>
</dbReference>
<accession>A0A9Q0XZ49</accession>
<name>A0A9Q0XZ49_9SAUR</name>
<dbReference type="OrthoDB" id="1696305at2759"/>
<organism evidence="4 5">
    <name type="scientific">Phrynocephalus forsythii</name>
    <dbReference type="NCBI Taxonomy" id="171643"/>
    <lineage>
        <taxon>Eukaryota</taxon>
        <taxon>Metazoa</taxon>
        <taxon>Chordata</taxon>
        <taxon>Craniata</taxon>
        <taxon>Vertebrata</taxon>
        <taxon>Euteleostomi</taxon>
        <taxon>Lepidosauria</taxon>
        <taxon>Squamata</taxon>
        <taxon>Bifurcata</taxon>
        <taxon>Unidentata</taxon>
        <taxon>Episquamata</taxon>
        <taxon>Toxicofera</taxon>
        <taxon>Iguania</taxon>
        <taxon>Acrodonta</taxon>
        <taxon>Agamidae</taxon>
        <taxon>Agaminae</taxon>
        <taxon>Phrynocephalus</taxon>
    </lineage>
</organism>
<gene>
    <name evidence="4" type="ORF">JRQ81_013420</name>
</gene>
<dbReference type="InterPro" id="IPR027417">
    <property type="entry name" value="P-loop_NTPase"/>
</dbReference>
<dbReference type="InterPro" id="IPR048422">
    <property type="entry name" value="NOA1/YqeH-like_C"/>
</dbReference>
<feature type="region of interest" description="Disordered" evidence="1">
    <location>
        <begin position="1"/>
        <end position="69"/>
    </location>
</feature>
<feature type="compositionally biased region" description="Low complexity" evidence="1">
    <location>
        <begin position="45"/>
        <end position="55"/>
    </location>
</feature>
<dbReference type="InterPro" id="IPR006073">
    <property type="entry name" value="GTP-bd"/>
</dbReference>
<reference evidence="4" key="1">
    <citation type="journal article" date="2023" name="DNA Res.">
        <title>Chromosome-level genome assembly of Phrynocephalus forsythii using third-generation DNA sequencing and Hi-C analysis.</title>
        <authorList>
            <person name="Qi Y."/>
            <person name="Zhao W."/>
            <person name="Zhao Y."/>
            <person name="Niu C."/>
            <person name="Cao S."/>
            <person name="Zhang Y."/>
        </authorList>
    </citation>
    <scope>NUCLEOTIDE SEQUENCE</scope>
    <source>
        <tissue evidence="4">Muscle</tissue>
    </source>
</reference>
<proteinExistence type="predicted"/>